<dbReference type="InterPro" id="IPR049012">
    <property type="entry name" value="Mutator_transp_dom"/>
</dbReference>
<reference evidence="4" key="1">
    <citation type="submission" date="2025-08" db="UniProtKB">
        <authorList>
            <consortium name="RefSeq"/>
        </authorList>
    </citation>
    <scope>IDENTIFICATION</scope>
    <source>
        <tissue evidence="4">Gonad</tissue>
    </source>
</reference>
<dbReference type="Proteomes" id="UP000515135">
    <property type="component" value="Unplaced"/>
</dbReference>
<evidence type="ECO:0000313" key="3">
    <source>
        <dbReference type="Proteomes" id="UP000515135"/>
    </source>
</evidence>
<evidence type="ECO:0000259" key="2">
    <source>
        <dbReference type="Pfam" id="PF20700"/>
    </source>
</evidence>
<dbReference type="KEGG" id="bbel:109481920"/>
<protein>
    <submittedName>
        <fullName evidence="4">Uncharacterized protein LOC109481920</fullName>
    </submittedName>
</protein>
<feature type="region of interest" description="Disordered" evidence="1">
    <location>
        <begin position="217"/>
        <end position="255"/>
    </location>
</feature>
<feature type="region of interest" description="Disordered" evidence="1">
    <location>
        <begin position="178"/>
        <end position="203"/>
    </location>
</feature>
<dbReference type="Pfam" id="PF20700">
    <property type="entry name" value="Mutator"/>
    <property type="match status" value="1"/>
</dbReference>
<gene>
    <name evidence="4" type="primary">LOC109481920</name>
</gene>
<organism evidence="3 4">
    <name type="scientific">Branchiostoma belcheri</name>
    <name type="common">Amphioxus</name>
    <dbReference type="NCBI Taxonomy" id="7741"/>
    <lineage>
        <taxon>Eukaryota</taxon>
        <taxon>Metazoa</taxon>
        <taxon>Chordata</taxon>
        <taxon>Cephalochordata</taxon>
        <taxon>Leptocardii</taxon>
        <taxon>Amphioxiformes</taxon>
        <taxon>Branchiostomatidae</taxon>
        <taxon>Branchiostoma</taxon>
    </lineage>
</organism>
<proteinExistence type="predicted"/>
<feature type="compositionally biased region" description="Basic and acidic residues" evidence="1">
    <location>
        <begin position="18"/>
        <end position="29"/>
    </location>
</feature>
<dbReference type="GeneID" id="109481920"/>
<feature type="compositionally biased region" description="Pro residues" evidence="1">
    <location>
        <begin position="228"/>
        <end position="250"/>
    </location>
</feature>
<dbReference type="RefSeq" id="XP_019640097.1">
    <property type="nucleotide sequence ID" value="XM_019784538.1"/>
</dbReference>
<evidence type="ECO:0000256" key="1">
    <source>
        <dbReference type="SAM" id="MobiDB-lite"/>
    </source>
</evidence>
<accession>A0A6P5A9S1</accession>
<sequence length="308" mass="34374">MTASPARNTPWNKGGTRKTPEKPSKYVRATEEDFRLLADKDRKGNIQHDKKRIIAEARRPCLLRPQKSATSEMAQYLVGGTGEDADDVAGYRIWKVTAGVEGIAKAQQEHDTKHPTCRRRVRASAKGELQVGLATSETLVCDYCGYTSSRMKFYDEIEREGRGGRTPVINMAAQCRPQRDQAEEGKPAACPGPLEARDGTRRQGRCAHVMSSCSRMGPLVTMSNRPANPTPPPRSPPVYPNHYSSPPPPQWLQEWPSTLEAYGGPPRNNGRPHWLEPPPFPFYNMGRSWYGRSPGSSFGFNERPHGFN</sequence>
<evidence type="ECO:0000313" key="4">
    <source>
        <dbReference type="RefSeq" id="XP_019640097.1"/>
    </source>
</evidence>
<feature type="region of interest" description="Disordered" evidence="1">
    <location>
        <begin position="1"/>
        <end position="29"/>
    </location>
</feature>
<name>A0A6P5A9S1_BRABE</name>
<feature type="domain" description="Mutator-like transposase" evidence="2">
    <location>
        <begin position="90"/>
        <end position="174"/>
    </location>
</feature>
<keyword evidence="3" id="KW-1185">Reference proteome</keyword>
<dbReference type="AlphaFoldDB" id="A0A6P5A9S1"/>
<dbReference type="OrthoDB" id="10075058at2759"/>
<feature type="compositionally biased region" description="Polar residues" evidence="1">
    <location>
        <begin position="1"/>
        <end position="11"/>
    </location>
</feature>